<dbReference type="NCBIfam" id="TIGR00082">
    <property type="entry name" value="rbfA"/>
    <property type="match status" value="1"/>
</dbReference>
<dbReference type="InterPro" id="IPR023799">
    <property type="entry name" value="RbfA_dom_sf"/>
</dbReference>
<organism evidence="3 4">
    <name type="scientific">Puia dinghuensis</name>
    <dbReference type="NCBI Taxonomy" id="1792502"/>
    <lineage>
        <taxon>Bacteria</taxon>
        <taxon>Pseudomonadati</taxon>
        <taxon>Bacteroidota</taxon>
        <taxon>Chitinophagia</taxon>
        <taxon>Chitinophagales</taxon>
        <taxon>Chitinophagaceae</taxon>
        <taxon>Puia</taxon>
    </lineage>
</organism>
<dbReference type="PANTHER" id="PTHR33515:SF1">
    <property type="entry name" value="RIBOSOME-BINDING FACTOR A, CHLOROPLASTIC-RELATED"/>
    <property type="match status" value="1"/>
</dbReference>
<protein>
    <recommendedName>
        <fullName evidence="2">Ribosome-binding factor A</fullName>
    </recommendedName>
</protein>
<dbReference type="GO" id="GO:0005829">
    <property type="term" value="C:cytosol"/>
    <property type="evidence" value="ECO:0007669"/>
    <property type="project" value="TreeGrafter"/>
</dbReference>
<evidence type="ECO:0000256" key="1">
    <source>
        <dbReference type="ARBA" id="ARBA00022517"/>
    </source>
</evidence>
<dbReference type="InterPro" id="IPR000238">
    <property type="entry name" value="RbfA"/>
</dbReference>
<accession>A0A8J2UGA1</accession>
<comment type="subunit">
    <text evidence="2">Monomer. Binds 30S ribosomal subunits, but not 50S ribosomal subunits or 70S ribosomes.</text>
</comment>
<reference evidence="3" key="1">
    <citation type="journal article" date="2014" name="Int. J. Syst. Evol. Microbiol.">
        <title>Complete genome sequence of Corynebacterium casei LMG S-19264T (=DSM 44701T), isolated from a smear-ripened cheese.</title>
        <authorList>
            <consortium name="US DOE Joint Genome Institute (JGI-PGF)"/>
            <person name="Walter F."/>
            <person name="Albersmeier A."/>
            <person name="Kalinowski J."/>
            <person name="Ruckert C."/>
        </authorList>
    </citation>
    <scope>NUCLEOTIDE SEQUENCE</scope>
    <source>
        <strain evidence="3">CGMCC 1.15448</strain>
    </source>
</reference>
<reference evidence="3" key="2">
    <citation type="submission" date="2020-09" db="EMBL/GenBank/DDBJ databases">
        <authorList>
            <person name="Sun Q."/>
            <person name="Zhou Y."/>
        </authorList>
    </citation>
    <scope>NUCLEOTIDE SEQUENCE</scope>
    <source>
        <strain evidence="3">CGMCC 1.15448</strain>
    </source>
</reference>
<evidence type="ECO:0000256" key="2">
    <source>
        <dbReference type="HAMAP-Rule" id="MF_00003"/>
    </source>
</evidence>
<dbReference type="InterPro" id="IPR015946">
    <property type="entry name" value="KH_dom-like_a/b"/>
</dbReference>
<comment type="function">
    <text evidence="2">One of several proteins that assist in the late maturation steps of the functional core of the 30S ribosomal subunit. Associates with free 30S ribosomal subunits (but not with 30S subunits that are part of 70S ribosomes or polysomes). Required for efficient processing of 16S rRNA. May interact with the 5'-terminal helix region of 16S rRNA.</text>
</comment>
<gene>
    <name evidence="2" type="primary">rbfA</name>
    <name evidence="3" type="ORF">GCM10011511_41800</name>
</gene>
<comment type="subcellular location">
    <subcellularLocation>
        <location evidence="2">Cytoplasm</location>
    </subcellularLocation>
</comment>
<keyword evidence="4" id="KW-1185">Reference proteome</keyword>
<dbReference type="Proteomes" id="UP000607559">
    <property type="component" value="Unassembled WGS sequence"/>
</dbReference>
<comment type="caution">
    <text evidence="3">The sequence shown here is derived from an EMBL/GenBank/DDBJ whole genome shotgun (WGS) entry which is preliminary data.</text>
</comment>
<sequence>MQEGKRQKQVGALLMEELSGIFQRLGLSMIDGGLISLTAVKVTPDLLEARVYLSLFQAKDIPGTMKKIEERAWEIKRELAARVKHQLRRIPTLSYFHDDTLDHADKMEELFRKIKKDGPQ</sequence>
<keyword evidence="1 2" id="KW-0690">Ribosome biogenesis</keyword>
<dbReference type="RefSeq" id="WP_188935364.1">
    <property type="nucleotide sequence ID" value="NZ_BMJC01000004.1"/>
</dbReference>
<evidence type="ECO:0000313" key="3">
    <source>
        <dbReference type="EMBL" id="GGB13731.1"/>
    </source>
</evidence>
<comment type="similarity">
    <text evidence="2">Belongs to the RbfA family.</text>
</comment>
<dbReference type="Gene3D" id="3.30.300.20">
    <property type="match status" value="1"/>
</dbReference>
<dbReference type="Pfam" id="PF02033">
    <property type="entry name" value="RBFA"/>
    <property type="match status" value="1"/>
</dbReference>
<dbReference type="GO" id="GO:0030490">
    <property type="term" value="P:maturation of SSU-rRNA"/>
    <property type="evidence" value="ECO:0007669"/>
    <property type="project" value="UniProtKB-UniRule"/>
</dbReference>
<dbReference type="GO" id="GO:0043024">
    <property type="term" value="F:ribosomal small subunit binding"/>
    <property type="evidence" value="ECO:0007669"/>
    <property type="project" value="TreeGrafter"/>
</dbReference>
<proteinExistence type="inferred from homology"/>
<dbReference type="AlphaFoldDB" id="A0A8J2UGA1"/>
<dbReference type="PANTHER" id="PTHR33515">
    <property type="entry name" value="RIBOSOME-BINDING FACTOR A, CHLOROPLASTIC-RELATED"/>
    <property type="match status" value="1"/>
</dbReference>
<evidence type="ECO:0000313" key="4">
    <source>
        <dbReference type="Proteomes" id="UP000607559"/>
    </source>
</evidence>
<dbReference type="HAMAP" id="MF_00003">
    <property type="entry name" value="RbfA"/>
    <property type="match status" value="1"/>
</dbReference>
<name>A0A8J2UGA1_9BACT</name>
<dbReference type="SUPFAM" id="SSF89919">
    <property type="entry name" value="Ribosome-binding factor A, RbfA"/>
    <property type="match status" value="1"/>
</dbReference>
<keyword evidence="2" id="KW-0963">Cytoplasm</keyword>
<dbReference type="EMBL" id="BMJC01000004">
    <property type="protein sequence ID" value="GGB13731.1"/>
    <property type="molecule type" value="Genomic_DNA"/>
</dbReference>